<accession>A0A074Z6C3</accession>
<proteinExistence type="predicted"/>
<dbReference type="RefSeq" id="XP_009173562.1">
    <property type="nucleotide sequence ID" value="XM_009175298.1"/>
</dbReference>
<feature type="region of interest" description="Disordered" evidence="1">
    <location>
        <begin position="90"/>
        <end position="113"/>
    </location>
</feature>
<gene>
    <name evidence="2" type="ORF">T265_09272</name>
</gene>
<dbReference type="OrthoDB" id="16290at2759"/>
<feature type="compositionally biased region" description="Polar residues" evidence="1">
    <location>
        <begin position="102"/>
        <end position="113"/>
    </location>
</feature>
<organism evidence="2 3">
    <name type="scientific">Opisthorchis viverrini</name>
    <name type="common">Southeast Asian liver fluke</name>
    <dbReference type="NCBI Taxonomy" id="6198"/>
    <lineage>
        <taxon>Eukaryota</taxon>
        <taxon>Metazoa</taxon>
        <taxon>Spiralia</taxon>
        <taxon>Lophotrochozoa</taxon>
        <taxon>Platyhelminthes</taxon>
        <taxon>Trematoda</taxon>
        <taxon>Digenea</taxon>
        <taxon>Opisthorchiida</taxon>
        <taxon>Opisthorchiata</taxon>
        <taxon>Opisthorchiidae</taxon>
        <taxon>Opisthorchis</taxon>
    </lineage>
</organism>
<reference evidence="2 3" key="1">
    <citation type="submission" date="2013-11" db="EMBL/GenBank/DDBJ databases">
        <title>Opisthorchis viverrini - life in the bile duct.</title>
        <authorList>
            <person name="Young N.D."/>
            <person name="Nagarajan N."/>
            <person name="Lin S.J."/>
            <person name="Korhonen P.K."/>
            <person name="Jex A.R."/>
            <person name="Hall R.S."/>
            <person name="Safavi-Hemami H."/>
            <person name="Kaewkong W."/>
            <person name="Bertrand D."/>
            <person name="Gao S."/>
            <person name="Seet Q."/>
            <person name="Wongkham S."/>
            <person name="Teh B.T."/>
            <person name="Wongkham C."/>
            <person name="Intapan P.M."/>
            <person name="Maleewong W."/>
            <person name="Yang X."/>
            <person name="Hu M."/>
            <person name="Wang Z."/>
            <person name="Hofmann A."/>
            <person name="Sternberg P.W."/>
            <person name="Tan P."/>
            <person name="Wang J."/>
            <person name="Gasser R.B."/>
        </authorList>
    </citation>
    <scope>NUCLEOTIDE SEQUENCE [LARGE SCALE GENOMIC DNA]</scope>
</reference>
<keyword evidence="3" id="KW-1185">Reference proteome</keyword>
<evidence type="ECO:0000313" key="3">
    <source>
        <dbReference type="Proteomes" id="UP000054324"/>
    </source>
</evidence>
<evidence type="ECO:0000256" key="1">
    <source>
        <dbReference type="SAM" id="MobiDB-lite"/>
    </source>
</evidence>
<evidence type="ECO:0000313" key="2">
    <source>
        <dbReference type="EMBL" id="KER22681.1"/>
    </source>
</evidence>
<dbReference type="Proteomes" id="UP000054324">
    <property type="component" value="Unassembled WGS sequence"/>
</dbReference>
<dbReference type="AlphaFoldDB" id="A0A074Z6C3"/>
<dbReference type="GeneID" id="20323445"/>
<dbReference type="CTD" id="20323445"/>
<dbReference type="EMBL" id="KL596885">
    <property type="protein sequence ID" value="KER22681.1"/>
    <property type="molecule type" value="Genomic_DNA"/>
</dbReference>
<protein>
    <submittedName>
        <fullName evidence="2">Uncharacterized protein</fullName>
    </submittedName>
</protein>
<sequence length="113" mass="12633">MTSKSWVQLQFEICFYMSWLSTSEFKKHHLPVAPFQGLTDMPPEGSKRAGILLGCPSLDRGRPHHSRLNGRPPVLVQSFRSAYPMAVPGFEPRTSGVRGERVTTTTPTHVGRI</sequence>
<dbReference type="KEGG" id="ovi:T265_09272"/>
<name>A0A074Z6C3_OPIVI</name>